<protein>
    <submittedName>
        <fullName evidence="1">DUF2946 domain-containing protein</fullName>
    </submittedName>
</protein>
<dbReference type="RefSeq" id="WP_390210107.1">
    <property type="nucleotide sequence ID" value="NZ_JBHLXJ010000003.1"/>
</dbReference>
<sequence length="150" mass="16368">MWRSQIHQRLFSWIAILAILLNSLMPLISQAVELQTGNSFKPSSSFVAADGANWQELCSANGSVWIKLDANGNILEKTKEKPAGAPSTIHLEHCAYCLTHAGSFALAVTDLVYAFAQSELDQFTAVDFTPDLPQSFWISPAVRAPPTFAS</sequence>
<keyword evidence="2" id="KW-1185">Reference proteome</keyword>
<proteinExistence type="predicted"/>
<dbReference type="Pfam" id="PF11162">
    <property type="entry name" value="DUF2946"/>
    <property type="match status" value="1"/>
</dbReference>
<gene>
    <name evidence="1" type="ORF">ACFFJH_03575</name>
</gene>
<comment type="caution">
    <text evidence="1">The sequence shown here is derived from an EMBL/GenBank/DDBJ whole genome shotgun (WGS) entry which is preliminary data.</text>
</comment>
<reference evidence="1 2" key="1">
    <citation type="submission" date="2024-09" db="EMBL/GenBank/DDBJ databases">
        <authorList>
            <person name="Sun Q."/>
            <person name="Mori K."/>
        </authorList>
    </citation>
    <scope>NUCLEOTIDE SEQUENCE [LARGE SCALE GENOMIC DNA]</scope>
    <source>
        <strain evidence="1 2">CCM 8677</strain>
    </source>
</reference>
<dbReference type="InterPro" id="IPR021333">
    <property type="entry name" value="DUF2946"/>
</dbReference>
<evidence type="ECO:0000313" key="1">
    <source>
        <dbReference type="EMBL" id="MFC0348875.1"/>
    </source>
</evidence>
<accession>A0ABV6IAN0</accession>
<dbReference type="EMBL" id="JBHLXJ010000003">
    <property type="protein sequence ID" value="MFC0348875.1"/>
    <property type="molecule type" value="Genomic_DNA"/>
</dbReference>
<name>A0ABV6IAN0_9BURK</name>
<dbReference type="Proteomes" id="UP001589844">
    <property type="component" value="Unassembled WGS sequence"/>
</dbReference>
<organism evidence="1 2">
    <name type="scientific">Undibacterium danionis</name>
    <dbReference type="NCBI Taxonomy" id="1812100"/>
    <lineage>
        <taxon>Bacteria</taxon>
        <taxon>Pseudomonadati</taxon>
        <taxon>Pseudomonadota</taxon>
        <taxon>Betaproteobacteria</taxon>
        <taxon>Burkholderiales</taxon>
        <taxon>Oxalobacteraceae</taxon>
        <taxon>Undibacterium</taxon>
    </lineage>
</organism>
<evidence type="ECO:0000313" key="2">
    <source>
        <dbReference type="Proteomes" id="UP001589844"/>
    </source>
</evidence>